<comment type="caution">
    <text evidence="1">The sequence shown here is derived from an EMBL/GenBank/DDBJ whole genome shotgun (WGS) entry which is preliminary data.</text>
</comment>
<dbReference type="EMBL" id="BQNB010020460">
    <property type="protein sequence ID" value="GJT96209.1"/>
    <property type="molecule type" value="Genomic_DNA"/>
</dbReference>
<reference evidence="1" key="2">
    <citation type="submission" date="2022-01" db="EMBL/GenBank/DDBJ databases">
        <authorList>
            <person name="Yamashiro T."/>
            <person name="Shiraishi A."/>
            <person name="Satake H."/>
            <person name="Nakayama K."/>
        </authorList>
    </citation>
    <scope>NUCLEOTIDE SEQUENCE</scope>
</reference>
<protein>
    <submittedName>
        <fullName evidence="1">Uncharacterized protein</fullName>
    </submittedName>
</protein>
<proteinExistence type="predicted"/>
<accession>A0ABQ5I919</accession>
<name>A0ABQ5I919_9ASTR</name>
<reference evidence="1" key="1">
    <citation type="journal article" date="2022" name="Int. J. Mol. Sci.">
        <title>Draft Genome of Tanacetum Coccineum: Genomic Comparison of Closely Related Tanacetum-Family Plants.</title>
        <authorList>
            <person name="Yamashiro T."/>
            <person name="Shiraishi A."/>
            <person name="Nakayama K."/>
            <person name="Satake H."/>
        </authorList>
    </citation>
    <scope>NUCLEOTIDE SEQUENCE</scope>
</reference>
<keyword evidence="2" id="KW-1185">Reference proteome</keyword>
<evidence type="ECO:0000313" key="1">
    <source>
        <dbReference type="EMBL" id="GJT96209.1"/>
    </source>
</evidence>
<gene>
    <name evidence="1" type="ORF">Tco_1091727</name>
</gene>
<evidence type="ECO:0000313" key="2">
    <source>
        <dbReference type="Proteomes" id="UP001151760"/>
    </source>
</evidence>
<dbReference type="Proteomes" id="UP001151760">
    <property type="component" value="Unassembled WGS sequence"/>
</dbReference>
<organism evidence="1 2">
    <name type="scientific">Tanacetum coccineum</name>
    <dbReference type="NCBI Taxonomy" id="301880"/>
    <lineage>
        <taxon>Eukaryota</taxon>
        <taxon>Viridiplantae</taxon>
        <taxon>Streptophyta</taxon>
        <taxon>Embryophyta</taxon>
        <taxon>Tracheophyta</taxon>
        <taxon>Spermatophyta</taxon>
        <taxon>Magnoliopsida</taxon>
        <taxon>eudicotyledons</taxon>
        <taxon>Gunneridae</taxon>
        <taxon>Pentapetalae</taxon>
        <taxon>asterids</taxon>
        <taxon>campanulids</taxon>
        <taxon>Asterales</taxon>
        <taxon>Asteraceae</taxon>
        <taxon>Asteroideae</taxon>
        <taxon>Anthemideae</taxon>
        <taxon>Anthemidinae</taxon>
        <taxon>Tanacetum</taxon>
    </lineage>
</organism>
<sequence>MFNEYFNTPSSAVSLVPVAGVPRAVEIAATPSSTTIYQDAPSSKSLSNVKSSYSPLEQIGKWTKDHPLANVIGNPSRLVSTRMQIETDVMWCYFDAFLTSVEPKNFKEAMPS</sequence>